<dbReference type="InterPro" id="IPR017871">
    <property type="entry name" value="ABC_transporter-like_CS"/>
</dbReference>
<gene>
    <name evidence="5" type="ORF">C095_09515</name>
</gene>
<dbReference type="InterPro" id="IPR003439">
    <property type="entry name" value="ABC_transporter-like_ATP-bd"/>
</dbReference>
<accession>A0A0B4E4U5</accession>
<keyword evidence="3 5" id="KW-0067">ATP-binding</keyword>
<dbReference type="PATRIC" id="fig|1226633.4.peg.1929"/>
<dbReference type="Proteomes" id="UP000031184">
    <property type="component" value="Unassembled WGS sequence"/>
</dbReference>
<evidence type="ECO:0000313" key="6">
    <source>
        <dbReference type="Proteomes" id="UP000031184"/>
    </source>
</evidence>
<dbReference type="Gene3D" id="3.40.50.300">
    <property type="entry name" value="P-loop containing nucleotide triphosphate hydrolases"/>
    <property type="match status" value="1"/>
</dbReference>
<feature type="domain" description="ABC transporter" evidence="4">
    <location>
        <begin position="13"/>
        <end position="257"/>
    </location>
</feature>
<comment type="caution">
    <text evidence="5">The sequence shown here is derived from an EMBL/GenBank/DDBJ whole genome shotgun (WGS) entry which is preliminary data.</text>
</comment>
<dbReference type="GO" id="GO:0055085">
    <property type="term" value="P:transmembrane transport"/>
    <property type="evidence" value="ECO:0007669"/>
    <property type="project" value="UniProtKB-ARBA"/>
</dbReference>
<name>A0A0B4E4U5_9FUSO</name>
<dbReference type="InterPro" id="IPR003593">
    <property type="entry name" value="AAA+_ATPase"/>
</dbReference>
<dbReference type="GO" id="GO:0005524">
    <property type="term" value="F:ATP binding"/>
    <property type="evidence" value="ECO:0007669"/>
    <property type="project" value="UniProtKB-KW"/>
</dbReference>
<evidence type="ECO:0000256" key="3">
    <source>
        <dbReference type="ARBA" id="ARBA00022840"/>
    </source>
</evidence>
<reference evidence="5 6" key="1">
    <citation type="submission" date="2013-08" db="EMBL/GenBank/DDBJ databases">
        <title>An opportunistic ruminal bacterium that causes liver abscesses in cattle.</title>
        <authorList>
            <person name="Benahmed F.H."/>
            <person name="Rasmussen M."/>
            <person name="Harbottle H."/>
            <person name="Soppet D."/>
            <person name="Nagaraja T.G."/>
            <person name="Davidson M."/>
        </authorList>
    </citation>
    <scope>NUCLEOTIDE SEQUENCE [LARGE SCALE GENOMIC DNA]</scope>
    <source>
        <strain evidence="5 6">B35</strain>
    </source>
</reference>
<dbReference type="PROSITE" id="PS00211">
    <property type="entry name" value="ABC_TRANSPORTER_1"/>
    <property type="match status" value="1"/>
</dbReference>
<dbReference type="PROSITE" id="PS50893">
    <property type="entry name" value="ABC_TRANSPORTER_2"/>
    <property type="match status" value="1"/>
</dbReference>
<dbReference type="OrthoDB" id="9806285at2"/>
<dbReference type="SMART" id="SM00382">
    <property type="entry name" value="AAA"/>
    <property type="match status" value="1"/>
</dbReference>
<dbReference type="Pfam" id="PF00005">
    <property type="entry name" value="ABC_tran"/>
    <property type="match status" value="1"/>
</dbReference>
<dbReference type="AlphaFoldDB" id="A0A0B4E4U5"/>
<dbReference type="InterPro" id="IPR027417">
    <property type="entry name" value="P-loop_NTPase"/>
</dbReference>
<dbReference type="CDD" id="cd03257">
    <property type="entry name" value="ABC_NikE_OppD_transporters"/>
    <property type="match status" value="1"/>
</dbReference>
<sequence length="270" mass="30822">MVIDLFDEKDMILESKNLTKVFTSYKGEALIACNQVSLKVYRGKTLGIVGESGSGKTTYIRMLMNLEKPTSGEILYHHKNIHEFSQKEVWESRQNIQMVFQDPWAAFSPKMKVIDILTEPLMNYGRLRNSEKKEKALELLNMVELPENFLYKYPQNMSGGQKQRLGIARAISLEPEILICDEATSALDVSIQKNIIELLVQLQKEKGIAIIFICHDLALVQSFAHQVAVMYLGNIVEVLDGDKVKEATHPYTRNLLSSIFSLYMEPYKNL</sequence>
<evidence type="ECO:0000259" key="4">
    <source>
        <dbReference type="PROSITE" id="PS50893"/>
    </source>
</evidence>
<dbReference type="InterPro" id="IPR050319">
    <property type="entry name" value="ABC_transp_ATP-bind"/>
</dbReference>
<keyword evidence="2" id="KW-0547">Nucleotide-binding</keyword>
<evidence type="ECO:0000313" key="5">
    <source>
        <dbReference type="EMBL" id="KID48503.1"/>
    </source>
</evidence>
<dbReference type="PANTHER" id="PTHR43776:SF8">
    <property type="entry name" value="ABC TRANSPORTER, ATP-BINDING PROTEIN"/>
    <property type="match status" value="1"/>
</dbReference>
<protein>
    <submittedName>
        <fullName evidence="5">ABC transporter ATP-binding protein</fullName>
    </submittedName>
</protein>
<dbReference type="SUPFAM" id="SSF52540">
    <property type="entry name" value="P-loop containing nucleoside triphosphate hydrolases"/>
    <property type="match status" value="1"/>
</dbReference>
<evidence type="ECO:0000256" key="2">
    <source>
        <dbReference type="ARBA" id="ARBA00022741"/>
    </source>
</evidence>
<evidence type="ECO:0000256" key="1">
    <source>
        <dbReference type="ARBA" id="ARBA00022448"/>
    </source>
</evidence>
<dbReference type="PANTHER" id="PTHR43776">
    <property type="entry name" value="TRANSPORT ATP-BINDING PROTEIN"/>
    <property type="match status" value="1"/>
</dbReference>
<dbReference type="EMBL" id="AUZI01000023">
    <property type="protein sequence ID" value="KID48503.1"/>
    <property type="molecule type" value="Genomic_DNA"/>
</dbReference>
<proteinExistence type="predicted"/>
<keyword evidence="1" id="KW-0813">Transport</keyword>
<dbReference type="GO" id="GO:0016887">
    <property type="term" value="F:ATP hydrolysis activity"/>
    <property type="evidence" value="ECO:0007669"/>
    <property type="project" value="InterPro"/>
</dbReference>
<organism evidence="5 6">
    <name type="scientific">Fusobacterium necrophorum subsp. funduliforme B35</name>
    <dbReference type="NCBI Taxonomy" id="1226633"/>
    <lineage>
        <taxon>Bacteria</taxon>
        <taxon>Fusobacteriati</taxon>
        <taxon>Fusobacteriota</taxon>
        <taxon>Fusobacteriia</taxon>
        <taxon>Fusobacteriales</taxon>
        <taxon>Fusobacteriaceae</taxon>
        <taxon>Fusobacterium</taxon>
    </lineage>
</organism>